<dbReference type="Proteomes" id="UP000243205">
    <property type="component" value="Unassembled WGS sequence"/>
</dbReference>
<evidence type="ECO:0000259" key="6">
    <source>
        <dbReference type="PROSITE" id="PS50531"/>
    </source>
</evidence>
<keyword evidence="4" id="KW-0233">DNA recombination</keyword>
<protein>
    <recommendedName>
        <fullName evidence="6">HTH IS21-type domain-containing protein</fullName>
    </recommendedName>
</protein>
<dbReference type="Gene3D" id="1.10.10.60">
    <property type="entry name" value="Homeodomain-like"/>
    <property type="match status" value="1"/>
</dbReference>
<dbReference type="PANTHER" id="PTHR35004">
    <property type="entry name" value="TRANSPOSASE RV3428C-RELATED"/>
    <property type="match status" value="1"/>
</dbReference>
<evidence type="ECO:0000313" key="8">
    <source>
        <dbReference type="Proteomes" id="UP000243205"/>
    </source>
</evidence>
<name>A0A1G7E5I2_9BACT</name>
<evidence type="ECO:0000256" key="4">
    <source>
        <dbReference type="ARBA" id="ARBA00023172"/>
    </source>
</evidence>
<gene>
    <name evidence="7" type="ORF">SAMN05661003_1182</name>
</gene>
<feature type="domain" description="HTH IS21-type" evidence="6">
    <location>
        <begin position="5"/>
        <end position="67"/>
    </location>
</feature>
<evidence type="ECO:0000256" key="3">
    <source>
        <dbReference type="ARBA" id="ARBA00023125"/>
    </source>
</evidence>
<evidence type="ECO:0000256" key="1">
    <source>
        <dbReference type="ARBA" id="ARBA00009277"/>
    </source>
</evidence>
<dbReference type="GO" id="GO:0006310">
    <property type="term" value="P:DNA recombination"/>
    <property type="evidence" value="ECO:0007669"/>
    <property type="project" value="UniProtKB-KW"/>
</dbReference>
<evidence type="ECO:0000256" key="2">
    <source>
        <dbReference type="ARBA" id="ARBA00022578"/>
    </source>
</evidence>
<proteinExistence type="inferred from homology"/>
<dbReference type="STRING" id="57664.SAMN05661003_1182"/>
<dbReference type="InterPro" id="IPR017894">
    <property type="entry name" value="HTH_IS21_transposase_type"/>
</dbReference>
<feature type="region of interest" description="Disordered" evidence="5">
    <location>
        <begin position="153"/>
        <end position="179"/>
    </location>
</feature>
<keyword evidence="2" id="KW-0815">Transposition</keyword>
<dbReference type="AlphaFoldDB" id="A0A1G7E5I2"/>
<sequence>MIAKEECMEIRILSKQGKSIREIHRITGHSRNTIRKFLRSAAMPTYKKRGPRPGKLDPFKTFLEERQKAAAPHRLPATVLAREIRELGYDGSERMVRLFLAALAPVKELEPVVRFETEPGRQMQADWVELRMERRRFSWTLIWGNVPVSKEINNDQTEPERNRHRTVGRGAALECRPQA</sequence>
<organism evidence="7 8">
    <name type="scientific">Desulfuromonas thiophila</name>
    <dbReference type="NCBI Taxonomy" id="57664"/>
    <lineage>
        <taxon>Bacteria</taxon>
        <taxon>Pseudomonadati</taxon>
        <taxon>Thermodesulfobacteriota</taxon>
        <taxon>Desulfuromonadia</taxon>
        <taxon>Desulfuromonadales</taxon>
        <taxon>Desulfuromonadaceae</taxon>
        <taxon>Desulfuromonas</taxon>
    </lineage>
</organism>
<dbReference type="EMBL" id="FNAQ01000018">
    <property type="protein sequence ID" value="SDE58994.1"/>
    <property type="molecule type" value="Genomic_DNA"/>
</dbReference>
<dbReference type="PANTHER" id="PTHR35004:SF6">
    <property type="entry name" value="TRANSPOSASE"/>
    <property type="match status" value="1"/>
</dbReference>
<reference evidence="8" key="1">
    <citation type="submission" date="2016-10" db="EMBL/GenBank/DDBJ databases">
        <authorList>
            <person name="Varghese N."/>
            <person name="Submissions S."/>
        </authorList>
    </citation>
    <scope>NUCLEOTIDE SEQUENCE [LARGE SCALE GENOMIC DNA]</scope>
    <source>
        <strain evidence="8">DSM 8987</strain>
    </source>
</reference>
<dbReference type="GO" id="GO:0003677">
    <property type="term" value="F:DNA binding"/>
    <property type="evidence" value="ECO:0007669"/>
    <property type="project" value="UniProtKB-KW"/>
</dbReference>
<keyword evidence="8" id="KW-1185">Reference proteome</keyword>
<evidence type="ECO:0000256" key="5">
    <source>
        <dbReference type="SAM" id="MobiDB-lite"/>
    </source>
</evidence>
<keyword evidence="3" id="KW-0238">DNA-binding</keyword>
<comment type="similarity">
    <text evidence="1">Belongs to the transposase IS21/IS408/IS1162 family.</text>
</comment>
<evidence type="ECO:0000313" key="7">
    <source>
        <dbReference type="EMBL" id="SDE58994.1"/>
    </source>
</evidence>
<accession>A0A1G7E5I2</accession>
<dbReference type="PROSITE" id="PS50531">
    <property type="entry name" value="HTH_IS21"/>
    <property type="match status" value="1"/>
</dbReference>
<dbReference type="GO" id="GO:0032196">
    <property type="term" value="P:transposition"/>
    <property type="evidence" value="ECO:0007669"/>
    <property type="project" value="UniProtKB-KW"/>
</dbReference>